<dbReference type="EMBL" id="CYGZ01000006">
    <property type="protein sequence ID" value="CUA79971.1"/>
    <property type="molecule type" value="Genomic_DNA"/>
</dbReference>
<evidence type="ECO:0000256" key="3">
    <source>
        <dbReference type="ARBA" id="ARBA00022516"/>
    </source>
</evidence>
<keyword evidence="14" id="KW-1185">Reference proteome</keyword>
<evidence type="ECO:0000313" key="14">
    <source>
        <dbReference type="Proteomes" id="UP000182738"/>
    </source>
</evidence>
<accession>A0A0K6GN71</accession>
<evidence type="ECO:0000256" key="7">
    <source>
        <dbReference type="ARBA" id="ARBA00023145"/>
    </source>
</evidence>
<dbReference type="InterPro" id="IPR003817">
    <property type="entry name" value="PS_Dcarbxylase"/>
</dbReference>
<evidence type="ECO:0000256" key="11">
    <source>
        <dbReference type="ARBA" id="ARBA00023317"/>
    </source>
</evidence>
<comment type="PTM">
    <text evidence="12">Is synthesized initially as an inactive proenzyme. Formation of the active enzyme involves a self-maturation process in which the active site pyruvoyl group is generated from an internal serine residue via an autocatalytic post-translational modification. Two non-identical subunits are generated from the proenzyme in this reaction, and the pyruvate is formed at the N-terminus of the alpha chain, which is derived from the carboxyl end of the proenzyme. The autoendoproteolytic cleavage occurs by a canonical serine protease mechanism, in which the side chain hydroxyl group of the serine supplies its oxygen atom to form the C-terminus of the beta chain, while the remainder of the serine residue undergoes an oxidative deamination to produce ammonia and the pyruvoyl prosthetic group on the alpha chain. During this reaction, the Ser that is part of the protease active site of the proenzyme becomes the pyruvoyl prosthetic group, which constitutes an essential element of the active site of the mature decarboxylase.</text>
</comment>
<dbReference type="EC" id="4.1.1.65" evidence="12"/>
<feature type="active site" description="Charge relay system; for autoendoproteolytic cleavage activity" evidence="12">
    <location>
        <position position="86"/>
    </location>
</feature>
<evidence type="ECO:0000313" key="13">
    <source>
        <dbReference type="EMBL" id="CUA79971.1"/>
    </source>
</evidence>
<evidence type="ECO:0000256" key="1">
    <source>
        <dbReference type="ARBA" id="ARBA00005189"/>
    </source>
</evidence>
<keyword evidence="6 12" id="KW-0472">Membrane</keyword>
<keyword evidence="11 12" id="KW-0670">Pyruvate</keyword>
<comment type="pathway">
    <text evidence="1">Lipid metabolism.</text>
</comment>
<evidence type="ECO:0000256" key="8">
    <source>
        <dbReference type="ARBA" id="ARBA00023209"/>
    </source>
</evidence>
<sequence>MVKWLYRLFIELTNHPLTSKCLASFTRSKWSRLVIPSYAKLYKVNEEEMEKKLHEYETLQQLFVRTLKEGLRPVDAHPDSVVSPVDAVIEDVGIITDQKEIIVKGKTYSIREMLGDDRIAEKYLHGTFIILYLSPSHYHRIHSPICGEVVKQWELGNKSYPVNRLGLKYGKAPLSKNYRRITELCTNGMYTAIVKVGAMFVNSIELTHEHDYVKKGEEIGYFSFGSTVVLLFEKDAFTLDEQIVPPFEVKMGQRIGFLTQKKKSQ</sequence>
<gene>
    <name evidence="12" type="primary">psd</name>
    <name evidence="13" type="ORF">Ga0061060_106180</name>
</gene>
<dbReference type="InterPro" id="IPR033178">
    <property type="entry name" value="PSD_type1_pro"/>
</dbReference>
<dbReference type="NCBIfam" id="TIGR00163">
    <property type="entry name" value="PS_decarb"/>
    <property type="match status" value="1"/>
</dbReference>
<evidence type="ECO:0000256" key="10">
    <source>
        <dbReference type="ARBA" id="ARBA00023264"/>
    </source>
</evidence>
<dbReference type="STRING" id="1325335.GCA_001418025_01280"/>
<dbReference type="GO" id="GO:0004609">
    <property type="term" value="F:phosphatidylserine decarboxylase activity"/>
    <property type="evidence" value="ECO:0007669"/>
    <property type="project" value="UniProtKB-UniRule"/>
</dbReference>
<organism evidence="13 14">
    <name type="scientific">Anoxybacillus suryakundensis</name>
    <dbReference type="NCBI Taxonomy" id="1325335"/>
    <lineage>
        <taxon>Bacteria</taxon>
        <taxon>Bacillati</taxon>
        <taxon>Bacillota</taxon>
        <taxon>Bacilli</taxon>
        <taxon>Bacillales</taxon>
        <taxon>Anoxybacillaceae</taxon>
        <taxon>Anoxybacillus</taxon>
    </lineage>
</organism>
<dbReference type="AlphaFoldDB" id="A0A0K6GN71"/>
<feature type="active site" description="Charge relay system; for autoendoproteolytic cleavage activity" evidence="12">
    <location>
        <position position="226"/>
    </location>
</feature>
<keyword evidence="4 12" id="KW-0210">Decarboxylase</keyword>
<comment type="pathway">
    <text evidence="12">Phospholipid metabolism; phosphatidylethanolamine biosynthesis; phosphatidylethanolamine from CDP-diacylglycerol: step 2/2.</text>
</comment>
<evidence type="ECO:0000256" key="6">
    <source>
        <dbReference type="ARBA" id="ARBA00023136"/>
    </source>
</evidence>
<feature type="chain" id="PRO_5023338608" description="Phosphatidylserine decarboxylase alpha chain" evidence="12">
    <location>
        <begin position="226"/>
        <end position="265"/>
    </location>
</feature>
<dbReference type="InterPro" id="IPR033177">
    <property type="entry name" value="PSD-B"/>
</dbReference>
<protein>
    <recommendedName>
        <fullName evidence="12">Phosphatidylserine decarboxylase proenzyme</fullName>
        <ecNumber evidence="12">4.1.1.65</ecNumber>
    </recommendedName>
    <component>
        <recommendedName>
            <fullName evidence="12">Phosphatidylserine decarboxylase alpha chain</fullName>
        </recommendedName>
    </component>
    <component>
        <recommendedName>
            <fullName evidence="12">Phosphatidylserine decarboxylase beta chain</fullName>
        </recommendedName>
    </component>
</protein>
<comment type="subunit">
    <text evidence="12">Heterodimer of a large membrane-associated beta subunit and a small pyruvoyl-containing alpha subunit.</text>
</comment>
<comment type="subcellular location">
    <subcellularLocation>
        <location evidence="12">Cell membrane</location>
        <topology evidence="12">Peripheral membrane protein</topology>
    </subcellularLocation>
</comment>
<keyword evidence="8 12" id="KW-0594">Phospholipid biosynthesis</keyword>
<proteinExistence type="inferred from homology"/>
<evidence type="ECO:0000256" key="4">
    <source>
        <dbReference type="ARBA" id="ARBA00022793"/>
    </source>
</evidence>
<feature type="modified residue" description="Pyruvic acid (Ser); by autocatalysis" evidence="12">
    <location>
        <position position="226"/>
    </location>
</feature>
<keyword evidence="10 12" id="KW-1208">Phospholipid metabolism</keyword>
<dbReference type="RefSeq" id="WP_055441036.1">
    <property type="nucleotide sequence ID" value="NZ_BAABDZ010000006.1"/>
</dbReference>
<evidence type="ECO:0000256" key="12">
    <source>
        <dbReference type="HAMAP-Rule" id="MF_00662"/>
    </source>
</evidence>
<comment type="function">
    <text evidence="12">Catalyzes the formation of phosphatidylethanolamine (PtdEtn) from phosphatidylserine (PtdSer).</text>
</comment>
<keyword evidence="9 12" id="KW-0456">Lyase</keyword>
<evidence type="ECO:0000256" key="5">
    <source>
        <dbReference type="ARBA" id="ARBA00023098"/>
    </source>
</evidence>
<feature type="chain" id="PRO_5023338607" description="Phosphatidylserine decarboxylase beta chain" evidence="12">
    <location>
        <begin position="1"/>
        <end position="225"/>
    </location>
</feature>
<dbReference type="OrthoDB" id="9802030at2"/>
<keyword evidence="3 12" id="KW-0444">Lipid biosynthesis</keyword>
<evidence type="ECO:0000256" key="2">
    <source>
        <dbReference type="ARBA" id="ARBA00022475"/>
    </source>
</evidence>
<feature type="active site" description="Charge relay system; for autoendoproteolytic cleavage activity" evidence="12">
    <location>
        <position position="142"/>
    </location>
</feature>
<keyword evidence="7 12" id="KW-0865">Zymogen</keyword>
<reference evidence="14" key="1">
    <citation type="submission" date="2015-08" db="EMBL/GenBank/DDBJ databases">
        <authorList>
            <person name="Varghese N."/>
        </authorList>
    </citation>
    <scope>NUCLEOTIDE SEQUENCE [LARGE SCALE GENOMIC DNA]</scope>
    <source>
        <strain evidence="14">DSM 27374</strain>
    </source>
</reference>
<evidence type="ECO:0000256" key="9">
    <source>
        <dbReference type="ARBA" id="ARBA00023239"/>
    </source>
</evidence>
<feature type="site" description="Cleavage (non-hydrolytic); by autocatalysis" evidence="12">
    <location>
        <begin position="225"/>
        <end position="226"/>
    </location>
</feature>
<dbReference type="Pfam" id="PF02666">
    <property type="entry name" value="PS_Dcarbxylase"/>
    <property type="match status" value="1"/>
</dbReference>
<dbReference type="Proteomes" id="UP000182738">
    <property type="component" value="Unassembled WGS sequence"/>
</dbReference>
<dbReference type="GO" id="GO:0006646">
    <property type="term" value="P:phosphatidylethanolamine biosynthetic process"/>
    <property type="evidence" value="ECO:0007669"/>
    <property type="project" value="UniProtKB-UniRule"/>
</dbReference>
<comment type="similarity">
    <text evidence="12">Belongs to the phosphatidylserine decarboxylase family. PSD-B subfamily. Prokaryotic type I sub-subfamily.</text>
</comment>
<dbReference type="PANTHER" id="PTHR10067">
    <property type="entry name" value="PHOSPHATIDYLSERINE DECARBOXYLASE"/>
    <property type="match status" value="1"/>
</dbReference>
<name>A0A0K6GN71_9BACL</name>
<keyword evidence="2 12" id="KW-1003">Cell membrane</keyword>
<dbReference type="GO" id="GO:0005886">
    <property type="term" value="C:plasma membrane"/>
    <property type="evidence" value="ECO:0007669"/>
    <property type="project" value="UniProtKB-SubCell"/>
</dbReference>
<dbReference type="PANTHER" id="PTHR10067:SF6">
    <property type="entry name" value="PHOSPHATIDYLSERINE DECARBOXYLASE PROENZYME, MITOCHONDRIAL"/>
    <property type="match status" value="1"/>
</dbReference>
<comment type="catalytic activity">
    <reaction evidence="12">
        <text>a 1,2-diacyl-sn-glycero-3-phospho-L-serine + H(+) = a 1,2-diacyl-sn-glycero-3-phosphoethanolamine + CO2</text>
        <dbReference type="Rhea" id="RHEA:20828"/>
        <dbReference type="ChEBI" id="CHEBI:15378"/>
        <dbReference type="ChEBI" id="CHEBI:16526"/>
        <dbReference type="ChEBI" id="CHEBI:57262"/>
        <dbReference type="ChEBI" id="CHEBI:64612"/>
        <dbReference type="EC" id="4.1.1.65"/>
    </reaction>
</comment>
<feature type="active site" description="Schiff-base intermediate with substrate; via pyruvic acid; for decarboxylase activity" evidence="12">
    <location>
        <position position="226"/>
    </location>
</feature>
<dbReference type="NCBIfam" id="NF002853">
    <property type="entry name" value="PRK03140.1"/>
    <property type="match status" value="1"/>
</dbReference>
<keyword evidence="5 12" id="KW-0443">Lipid metabolism</keyword>
<dbReference type="HAMAP" id="MF_00662">
    <property type="entry name" value="PS_decarb_PSD_B_type1"/>
    <property type="match status" value="1"/>
</dbReference>
<comment type="cofactor">
    <cofactor evidence="12">
        <name>pyruvate</name>
        <dbReference type="ChEBI" id="CHEBI:15361"/>
    </cofactor>
    <text evidence="12">Binds 1 pyruvoyl group covalently per subunit.</text>
</comment>
<dbReference type="UniPathway" id="UPA00558">
    <property type="reaction ID" value="UER00616"/>
</dbReference>